<keyword evidence="3" id="KW-0547">Nucleotide-binding</keyword>
<dbReference type="InterPro" id="IPR036640">
    <property type="entry name" value="ABC1_TM_sf"/>
</dbReference>
<dbReference type="PROSITE" id="PS50929">
    <property type="entry name" value="ABC_TM1F"/>
    <property type="match status" value="1"/>
</dbReference>
<dbReference type="Gene3D" id="3.40.50.300">
    <property type="entry name" value="P-loop containing nucleotide triphosphate hydrolases"/>
    <property type="match status" value="1"/>
</dbReference>
<dbReference type="InterPro" id="IPR027417">
    <property type="entry name" value="P-loop_NTPase"/>
</dbReference>
<keyword evidence="4 10" id="KW-0067">ATP-binding</keyword>
<dbReference type="SUPFAM" id="SSF52540">
    <property type="entry name" value="P-loop containing nucleoside triphosphate hydrolases"/>
    <property type="match status" value="1"/>
</dbReference>
<keyword evidence="6 7" id="KW-0472">Membrane</keyword>
<evidence type="ECO:0000256" key="4">
    <source>
        <dbReference type="ARBA" id="ARBA00022840"/>
    </source>
</evidence>
<feature type="transmembrane region" description="Helical" evidence="7">
    <location>
        <begin position="168"/>
        <end position="184"/>
    </location>
</feature>
<evidence type="ECO:0000259" key="9">
    <source>
        <dbReference type="PROSITE" id="PS50929"/>
    </source>
</evidence>
<evidence type="ECO:0000313" key="11">
    <source>
        <dbReference type="Proteomes" id="UP000638648"/>
    </source>
</evidence>
<evidence type="ECO:0000256" key="1">
    <source>
        <dbReference type="ARBA" id="ARBA00004651"/>
    </source>
</evidence>
<dbReference type="InterPro" id="IPR003593">
    <property type="entry name" value="AAA+_ATPase"/>
</dbReference>
<dbReference type="SUPFAM" id="SSF90123">
    <property type="entry name" value="ABC transporter transmembrane region"/>
    <property type="match status" value="1"/>
</dbReference>
<comment type="caution">
    <text evidence="10">The sequence shown here is derived from an EMBL/GenBank/DDBJ whole genome shotgun (WGS) entry which is preliminary data.</text>
</comment>
<dbReference type="AlphaFoldDB" id="A0A927RHF8"/>
<evidence type="ECO:0000256" key="7">
    <source>
        <dbReference type="SAM" id="Phobius"/>
    </source>
</evidence>
<evidence type="ECO:0000313" key="10">
    <source>
        <dbReference type="EMBL" id="MBE1612165.1"/>
    </source>
</evidence>
<gene>
    <name evidence="10" type="ORF">HEB94_009013</name>
</gene>
<evidence type="ECO:0000256" key="6">
    <source>
        <dbReference type="ARBA" id="ARBA00023136"/>
    </source>
</evidence>
<evidence type="ECO:0000256" key="3">
    <source>
        <dbReference type="ARBA" id="ARBA00022741"/>
    </source>
</evidence>
<reference evidence="10" key="1">
    <citation type="submission" date="2020-10" db="EMBL/GenBank/DDBJ databases">
        <title>Sequencing the genomes of 1000 actinobacteria strains.</title>
        <authorList>
            <person name="Klenk H.-P."/>
        </authorList>
    </citation>
    <scope>NUCLEOTIDE SEQUENCE</scope>
    <source>
        <strain evidence="10">DSM 45354</strain>
    </source>
</reference>
<dbReference type="InterPro" id="IPR011527">
    <property type="entry name" value="ABC1_TM_dom"/>
</dbReference>
<organism evidence="10 11">
    <name type="scientific">Actinopolymorpha pittospori</name>
    <dbReference type="NCBI Taxonomy" id="648752"/>
    <lineage>
        <taxon>Bacteria</taxon>
        <taxon>Bacillati</taxon>
        <taxon>Actinomycetota</taxon>
        <taxon>Actinomycetes</taxon>
        <taxon>Propionibacteriales</taxon>
        <taxon>Actinopolymorphaceae</taxon>
        <taxon>Actinopolymorpha</taxon>
    </lineage>
</organism>
<keyword evidence="2 7" id="KW-0812">Transmembrane</keyword>
<dbReference type="RefSeq" id="WP_192755263.1">
    <property type="nucleotide sequence ID" value="NZ_BAABJL010000005.1"/>
</dbReference>
<dbReference type="Proteomes" id="UP000638648">
    <property type="component" value="Unassembled WGS sequence"/>
</dbReference>
<feature type="domain" description="ABC transporter" evidence="8">
    <location>
        <begin position="344"/>
        <end position="590"/>
    </location>
</feature>
<comment type="subcellular location">
    <subcellularLocation>
        <location evidence="1">Cell membrane</location>
        <topology evidence="1">Multi-pass membrane protein</topology>
    </subcellularLocation>
</comment>
<dbReference type="PROSITE" id="PS50893">
    <property type="entry name" value="ABC_TRANSPORTER_2"/>
    <property type="match status" value="1"/>
</dbReference>
<dbReference type="SMART" id="SM00382">
    <property type="entry name" value="AAA"/>
    <property type="match status" value="1"/>
</dbReference>
<sequence length="596" mass="65372">MSATTEQLPRFLPTLRRSMRLAYEAEPKLIVLSLGMALLEAVPDSLFALWLLLLANGIAEGDNAKILAGCLGLAGSGVGSWLLQTLAGRVQRTFRMRVGAALEGHVARLQARVPTIEHQERPDYLDRLSVLKEQTFQLDHMYLALFSLLGSGVRLVVTLALVMSVHPAMALLLVFALPTVWVSARRSAVTQRVTEAVAPHERRHRHLFMVGTTQAPAKEVRISRIGADLVRRRREAWEAWYAPLARSRWRTAWWQAAAWSLFAAAYVAAVVVTATVLSGTAGEVLLVVTAGSRLSQYVAMTAGNADFVRMWLDASQRLVWLESYASEHRDTADGVIPERLRDGITLEQVSFRYPGTDRWALEDVNVTLPAGSVVAVVGDNGAGKSTLMKLLSRFYEPTSGRIVVDGVDLRRLPAADWRARMAGAYQDFFTFELPASQSIGVGDLPRVDQRPAVRDAVRRAGADDVVARLRSGLDTQLGPTWDGGVDLSFGQWQKVALARGFMRDGTLLQILDEPTAALDAETEHQLFESFARQARSGATGGRITVLVSHRFSTVRIADLILVLQGSRLVEVGSHEQLMAAAGTYAELFGIQAKAYQ</sequence>
<protein>
    <submittedName>
        <fullName evidence="10">ATP-binding cassette subfamily B protein</fullName>
    </submittedName>
</protein>
<dbReference type="PANTHER" id="PTHR24221:SF654">
    <property type="entry name" value="ATP-BINDING CASSETTE SUB-FAMILY B MEMBER 6"/>
    <property type="match status" value="1"/>
</dbReference>
<proteinExistence type="predicted"/>
<dbReference type="GO" id="GO:0140359">
    <property type="term" value="F:ABC-type transporter activity"/>
    <property type="evidence" value="ECO:0007669"/>
    <property type="project" value="InterPro"/>
</dbReference>
<dbReference type="Gene3D" id="1.20.1560.10">
    <property type="entry name" value="ABC transporter type 1, transmembrane domain"/>
    <property type="match status" value="1"/>
</dbReference>
<dbReference type="GO" id="GO:0005524">
    <property type="term" value="F:ATP binding"/>
    <property type="evidence" value="ECO:0007669"/>
    <property type="project" value="UniProtKB-KW"/>
</dbReference>
<evidence type="ECO:0000256" key="2">
    <source>
        <dbReference type="ARBA" id="ARBA00022692"/>
    </source>
</evidence>
<evidence type="ECO:0000259" key="8">
    <source>
        <dbReference type="PROSITE" id="PS50893"/>
    </source>
</evidence>
<feature type="domain" description="ABC transmembrane type-1" evidence="9">
    <location>
        <begin position="31"/>
        <end position="310"/>
    </location>
</feature>
<dbReference type="InterPro" id="IPR003439">
    <property type="entry name" value="ABC_transporter-like_ATP-bd"/>
</dbReference>
<feature type="transmembrane region" description="Helical" evidence="7">
    <location>
        <begin position="66"/>
        <end position="87"/>
    </location>
</feature>
<feature type="transmembrane region" description="Helical" evidence="7">
    <location>
        <begin position="29"/>
        <end position="54"/>
    </location>
</feature>
<dbReference type="InterPro" id="IPR039421">
    <property type="entry name" value="Type_1_exporter"/>
</dbReference>
<feature type="transmembrane region" description="Helical" evidence="7">
    <location>
        <begin position="142"/>
        <end position="162"/>
    </location>
</feature>
<dbReference type="PANTHER" id="PTHR24221">
    <property type="entry name" value="ATP-BINDING CASSETTE SUB-FAMILY B"/>
    <property type="match status" value="1"/>
</dbReference>
<dbReference type="Pfam" id="PF00005">
    <property type="entry name" value="ABC_tran"/>
    <property type="match status" value="1"/>
</dbReference>
<evidence type="ECO:0000256" key="5">
    <source>
        <dbReference type="ARBA" id="ARBA00022989"/>
    </source>
</evidence>
<name>A0A927RHF8_9ACTN</name>
<dbReference type="GO" id="GO:0016887">
    <property type="term" value="F:ATP hydrolysis activity"/>
    <property type="evidence" value="ECO:0007669"/>
    <property type="project" value="InterPro"/>
</dbReference>
<dbReference type="PROSITE" id="PS00211">
    <property type="entry name" value="ABC_TRANSPORTER_1"/>
    <property type="match status" value="1"/>
</dbReference>
<accession>A0A927RHF8</accession>
<dbReference type="GO" id="GO:0034040">
    <property type="term" value="F:ATPase-coupled lipid transmembrane transporter activity"/>
    <property type="evidence" value="ECO:0007669"/>
    <property type="project" value="TreeGrafter"/>
</dbReference>
<dbReference type="GO" id="GO:0005886">
    <property type="term" value="C:plasma membrane"/>
    <property type="evidence" value="ECO:0007669"/>
    <property type="project" value="UniProtKB-SubCell"/>
</dbReference>
<keyword evidence="11" id="KW-1185">Reference proteome</keyword>
<feature type="transmembrane region" description="Helical" evidence="7">
    <location>
        <begin position="256"/>
        <end position="277"/>
    </location>
</feature>
<keyword evidence="5 7" id="KW-1133">Transmembrane helix</keyword>
<dbReference type="EMBL" id="JADBEM010000001">
    <property type="protein sequence ID" value="MBE1612165.1"/>
    <property type="molecule type" value="Genomic_DNA"/>
</dbReference>
<dbReference type="InterPro" id="IPR017871">
    <property type="entry name" value="ABC_transporter-like_CS"/>
</dbReference>